<gene>
    <name evidence="1" type="primary">Ssuh2</name>
    <name evidence="1" type="ORF">TNCV_2190801</name>
</gene>
<dbReference type="GO" id="GO:0003676">
    <property type="term" value="F:nucleic acid binding"/>
    <property type="evidence" value="ECO:0007669"/>
    <property type="project" value="InterPro"/>
</dbReference>
<accession>A0A8X6R959</accession>
<dbReference type="GO" id="GO:0031072">
    <property type="term" value="F:heat shock protein binding"/>
    <property type="evidence" value="ECO:0007669"/>
    <property type="project" value="InterPro"/>
</dbReference>
<name>A0A8X6R959_TRICX</name>
<comment type="caution">
    <text evidence="1">The sequence shown here is derived from an EMBL/GenBank/DDBJ whole genome shotgun (WGS) entry which is preliminary data.</text>
</comment>
<reference evidence="1" key="1">
    <citation type="submission" date="2020-08" db="EMBL/GenBank/DDBJ databases">
        <title>Multicomponent nature underlies the extraordinary mechanical properties of spider dragline silk.</title>
        <authorList>
            <person name="Kono N."/>
            <person name="Nakamura H."/>
            <person name="Mori M."/>
            <person name="Yoshida Y."/>
            <person name="Ohtoshi R."/>
            <person name="Malay A.D."/>
            <person name="Moran D.A.P."/>
            <person name="Tomita M."/>
            <person name="Numata K."/>
            <person name="Arakawa K."/>
        </authorList>
    </citation>
    <scope>NUCLEOTIDE SEQUENCE</scope>
</reference>
<evidence type="ECO:0000313" key="1">
    <source>
        <dbReference type="EMBL" id="GFX87804.1"/>
    </source>
</evidence>
<dbReference type="Gene3D" id="3.30.420.10">
    <property type="entry name" value="Ribonuclease H-like superfamily/Ribonuclease H"/>
    <property type="match status" value="1"/>
</dbReference>
<dbReference type="InterPro" id="IPR052789">
    <property type="entry name" value="SSUH2_homolog"/>
</dbReference>
<proteinExistence type="predicted"/>
<dbReference type="CDD" id="cd10719">
    <property type="entry name" value="DnaJ_zf"/>
    <property type="match status" value="1"/>
</dbReference>
<organism evidence="1 2">
    <name type="scientific">Trichonephila clavipes</name>
    <name type="common">Golden silk orbweaver</name>
    <name type="synonym">Nephila clavipes</name>
    <dbReference type="NCBI Taxonomy" id="2585209"/>
    <lineage>
        <taxon>Eukaryota</taxon>
        <taxon>Metazoa</taxon>
        <taxon>Ecdysozoa</taxon>
        <taxon>Arthropoda</taxon>
        <taxon>Chelicerata</taxon>
        <taxon>Arachnida</taxon>
        <taxon>Araneae</taxon>
        <taxon>Araneomorphae</taxon>
        <taxon>Entelegynae</taxon>
        <taxon>Araneoidea</taxon>
        <taxon>Nephilidae</taxon>
        <taxon>Trichonephila</taxon>
    </lineage>
</organism>
<dbReference type="InterPro" id="IPR001305">
    <property type="entry name" value="HSP_DnaJ_Cys-rich_dom"/>
</dbReference>
<dbReference type="Proteomes" id="UP000887159">
    <property type="component" value="Unassembled WGS sequence"/>
</dbReference>
<dbReference type="AlphaFoldDB" id="A0A8X6R959"/>
<sequence>MDEKKMPGYGPPPPGIAVCPTPHDNDGYIPDEGVVMPPTAPPLEIPTQERMPLVDLGSLSDEDVRDACLQFASENCCYGKKFIRETTLPQICNGCTFHYQLETFGEKRETAERHEPYRGEYIDGPENGIPPAAWNIPVTIPAMFVPSIGKVEVPHTARVKECFRCVGNCRVRCESCYGRGGNSCWNCHGSGRRDTHPCSSCGGSGRQRCWNCSGSGQVKCGTCDGIGRLRHFIILIITWSNHVENYITDTSKLPKTMILEATGKEIFREENERRILFSDEAHFWLNGYVNKQNCRIWSEANPQGYVETPLHPEKLTVWCALWAGGIIGPYFFKNDEGHNVTVNGDRYRAMITNFFIPELNNHDIQELWFQQDGATCHTARATIDLLKDTFGDHLISSFGPVNWPPRSCDLTSLDYFLWDYVKSLVYADRPQTLGHLEDNIRRVIADIRPQMLEKVIKNWTTSEPAMAVICQKSYLKCNAT</sequence>
<dbReference type="PANTHER" id="PTHR48465">
    <property type="entry name" value="PROTEIN SSUH2 HOMOLOG"/>
    <property type="match status" value="1"/>
</dbReference>
<dbReference type="GO" id="GO:0051082">
    <property type="term" value="F:unfolded protein binding"/>
    <property type="evidence" value="ECO:0007669"/>
    <property type="project" value="InterPro"/>
</dbReference>
<evidence type="ECO:0000313" key="2">
    <source>
        <dbReference type="Proteomes" id="UP000887159"/>
    </source>
</evidence>
<dbReference type="EMBL" id="BMAU01021039">
    <property type="protein sequence ID" value="GFX87804.1"/>
    <property type="molecule type" value="Genomic_DNA"/>
</dbReference>
<protein>
    <submittedName>
        <fullName evidence="1">Protein SSUH2 homolog</fullName>
    </submittedName>
</protein>
<keyword evidence="2" id="KW-1185">Reference proteome</keyword>
<dbReference type="InterPro" id="IPR036397">
    <property type="entry name" value="RNaseH_sf"/>
</dbReference>
<dbReference type="PANTHER" id="PTHR48465:SF1">
    <property type="entry name" value="PROTEIN SSUH2 HOMOLOG"/>
    <property type="match status" value="1"/>
</dbReference>